<evidence type="ECO:0000256" key="8">
    <source>
        <dbReference type="ARBA" id="ARBA00023136"/>
    </source>
</evidence>
<dbReference type="Pfam" id="PF00593">
    <property type="entry name" value="TonB_dep_Rec_b-barrel"/>
    <property type="match status" value="1"/>
</dbReference>
<feature type="domain" description="TonB-dependent receptor-like beta-barrel" evidence="15">
    <location>
        <begin position="269"/>
        <end position="644"/>
    </location>
</feature>
<keyword evidence="4 11" id="KW-1134">Transmembrane beta strand</keyword>
<comment type="subcellular location">
    <subcellularLocation>
        <location evidence="1 11">Cell outer membrane</location>
        <topology evidence="1 11">Multi-pass membrane protein</topology>
    </subcellularLocation>
</comment>
<dbReference type="Proteomes" id="UP000004310">
    <property type="component" value="Unassembled WGS sequence"/>
</dbReference>
<dbReference type="InterPro" id="IPR010917">
    <property type="entry name" value="TonB_rcpt_CS"/>
</dbReference>
<evidence type="ECO:0000256" key="6">
    <source>
        <dbReference type="ARBA" id="ARBA00022729"/>
    </source>
</evidence>
<reference evidence="17 18" key="1">
    <citation type="journal article" date="2010" name="J. Bacteriol.">
        <title>Genome sequence of Fulvimarina pelagi HTCC2506T, a Mn(II)-oxidizing alphaproteobacterium possessing an aerobic anoxygenic photosynthetic gene cluster and Xanthorhodopsin.</title>
        <authorList>
            <person name="Kang I."/>
            <person name="Oh H.M."/>
            <person name="Lim S.I."/>
            <person name="Ferriera S."/>
            <person name="Giovannoni S.J."/>
            <person name="Cho J.C."/>
        </authorList>
    </citation>
    <scope>NUCLEOTIDE SEQUENCE [LARGE SCALE GENOMIC DNA]</scope>
    <source>
        <strain evidence="17 18">HTCC2506</strain>
    </source>
</reference>
<protein>
    <submittedName>
        <fullName evidence="17">TonB-dependent receptor</fullName>
    </submittedName>
</protein>
<proteinExistence type="inferred from homology"/>
<dbReference type="STRING" id="217511.GCA_001463845_02975"/>
<organism evidence="17 18">
    <name type="scientific">Fulvimarina pelagi HTCC2506</name>
    <dbReference type="NCBI Taxonomy" id="314231"/>
    <lineage>
        <taxon>Bacteria</taxon>
        <taxon>Pseudomonadati</taxon>
        <taxon>Pseudomonadota</taxon>
        <taxon>Alphaproteobacteria</taxon>
        <taxon>Hyphomicrobiales</taxon>
        <taxon>Aurantimonadaceae</taxon>
        <taxon>Fulvimarina</taxon>
    </lineage>
</organism>
<evidence type="ECO:0000256" key="9">
    <source>
        <dbReference type="ARBA" id="ARBA00023170"/>
    </source>
</evidence>
<evidence type="ECO:0000256" key="4">
    <source>
        <dbReference type="ARBA" id="ARBA00022452"/>
    </source>
</evidence>
<evidence type="ECO:0000256" key="2">
    <source>
        <dbReference type="ARBA" id="ARBA00009810"/>
    </source>
</evidence>
<dbReference type="SUPFAM" id="SSF56935">
    <property type="entry name" value="Porins"/>
    <property type="match status" value="1"/>
</dbReference>
<evidence type="ECO:0000256" key="14">
    <source>
        <dbReference type="SAM" id="SignalP"/>
    </source>
</evidence>
<evidence type="ECO:0000256" key="10">
    <source>
        <dbReference type="ARBA" id="ARBA00023237"/>
    </source>
</evidence>
<keyword evidence="6 14" id="KW-0732">Signal</keyword>
<dbReference type="Gene3D" id="2.170.130.10">
    <property type="entry name" value="TonB-dependent receptor, plug domain"/>
    <property type="match status" value="1"/>
</dbReference>
<keyword evidence="18" id="KW-1185">Reference proteome</keyword>
<evidence type="ECO:0000313" key="18">
    <source>
        <dbReference type="Proteomes" id="UP000004310"/>
    </source>
</evidence>
<keyword evidence="5 11" id="KW-0812">Transmembrane</keyword>
<evidence type="ECO:0000256" key="12">
    <source>
        <dbReference type="PROSITE-ProRule" id="PRU10144"/>
    </source>
</evidence>
<evidence type="ECO:0000256" key="1">
    <source>
        <dbReference type="ARBA" id="ARBA00004571"/>
    </source>
</evidence>
<dbReference type="Pfam" id="PF07715">
    <property type="entry name" value="Plug"/>
    <property type="match status" value="1"/>
</dbReference>
<feature type="chain" id="PRO_5004172658" evidence="14">
    <location>
        <begin position="32"/>
        <end position="680"/>
    </location>
</feature>
<dbReference type="PROSITE" id="PS52016">
    <property type="entry name" value="TONB_DEPENDENT_REC_3"/>
    <property type="match status" value="1"/>
</dbReference>
<keyword evidence="8 11" id="KW-0472">Membrane</keyword>
<keyword evidence="9 17" id="KW-0675">Receptor</keyword>
<dbReference type="PANTHER" id="PTHR30069">
    <property type="entry name" value="TONB-DEPENDENT OUTER MEMBRANE RECEPTOR"/>
    <property type="match status" value="1"/>
</dbReference>
<dbReference type="InterPro" id="IPR012910">
    <property type="entry name" value="Plug_dom"/>
</dbReference>
<dbReference type="RefSeq" id="WP_007068037.1">
    <property type="nucleotide sequence ID" value="NZ_DS022272.1"/>
</dbReference>
<dbReference type="HOGENOM" id="CLU_008287_19_4_5"/>
<dbReference type="AlphaFoldDB" id="Q0G417"/>
<feature type="short sequence motif" description="TonB C-terminal box" evidence="12">
    <location>
        <begin position="663"/>
        <end position="680"/>
    </location>
</feature>
<dbReference type="InterPro" id="IPR000531">
    <property type="entry name" value="Beta-barrel_TonB"/>
</dbReference>
<evidence type="ECO:0000259" key="15">
    <source>
        <dbReference type="Pfam" id="PF00593"/>
    </source>
</evidence>
<feature type="domain" description="TonB-dependent receptor plug" evidence="16">
    <location>
        <begin position="68"/>
        <end position="166"/>
    </location>
</feature>
<comment type="similarity">
    <text evidence="2 11 13">Belongs to the TonB-dependent receptor family.</text>
</comment>
<evidence type="ECO:0000256" key="7">
    <source>
        <dbReference type="ARBA" id="ARBA00023077"/>
    </source>
</evidence>
<dbReference type="InterPro" id="IPR037066">
    <property type="entry name" value="Plug_dom_sf"/>
</dbReference>
<dbReference type="GO" id="GO:0009279">
    <property type="term" value="C:cell outer membrane"/>
    <property type="evidence" value="ECO:0007669"/>
    <property type="project" value="UniProtKB-SubCell"/>
</dbReference>
<dbReference type="PROSITE" id="PS01156">
    <property type="entry name" value="TONB_DEPENDENT_REC_2"/>
    <property type="match status" value="1"/>
</dbReference>
<comment type="caution">
    <text evidence="17">The sequence shown here is derived from an EMBL/GenBank/DDBJ whole genome shotgun (WGS) entry which is preliminary data.</text>
</comment>
<dbReference type="InterPro" id="IPR039426">
    <property type="entry name" value="TonB-dep_rcpt-like"/>
</dbReference>
<dbReference type="InterPro" id="IPR036942">
    <property type="entry name" value="Beta-barrel_TonB_sf"/>
</dbReference>
<evidence type="ECO:0000256" key="13">
    <source>
        <dbReference type="RuleBase" id="RU003357"/>
    </source>
</evidence>
<evidence type="ECO:0000256" key="3">
    <source>
        <dbReference type="ARBA" id="ARBA00022448"/>
    </source>
</evidence>
<evidence type="ECO:0000256" key="11">
    <source>
        <dbReference type="PROSITE-ProRule" id="PRU01360"/>
    </source>
</evidence>
<dbReference type="GO" id="GO:0015344">
    <property type="term" value="F:siderophore uptake transmembrane transporter activity"/>
    <property type="evidence" value="ECO:0007669"/>
    <property type="project" value="TreeGrafter"/>
</dbReference>
<feature type="signal peptide" evidence="14">
    <location>
        <begin position="1"/>
        <end position="31"/>
    </location>
</feature>
<evidence type="ECO:0000259" key="16">
    <source>
        <dbReference type="Pfam" id="PF07715"/>
    </source>
</evidence>
<dbReference type="eggNOG" id="COG4771">
    <property type="taxonomic scope" value="Bacteria"/>
</dbReference>
<evidence type="ECO:0000313" key="17">
    <source>
        <dbReference type="EMBL" id="EAU41664.1"/>
    </source>
</evidence>
<dbReference type="GO" id="GO:0044718">
    <property type="term" value="P:siderophore transmembrane transport"/>
    <property type="evidence" value="ECO:0007669"/>
    <property type="project" value="TreeGrafter"/>
</dbReference>
<gene>
    <name evidence="17" type="ORF">FP2506_14564</name>
</gene>
<keyword evidence="3 11" id="KW-0813">Transport</keyword>
<keyword evidence="10 11" id="KW-0998">Cell outer membrane</keyword>
<evidence type="ECO:0000256" key="5">
    <source>
        <dbReference type="ARBA" id="ARBA00022692"/>
    </source>
</evidence>
<dbReference type="PANTHER" id="PTHR30069:SF41">
    <property type="entry name" value="HEME_HEMOPEXIN UTILIZATION PROTEIN C"/>
    <property type="match status" value="1"/>
</dbReference>
<accession>Q0G417</accession>
<keyword evidence="7 13" id="KW-0798">TonB box</keyword>
<dbReference type="EMBL" id="AATP01000002">
    <property type="protein sequence ID" value="EAU41664.1"/>
    <property type="molecule type" value="Genomic_DNA"/>
</dbReference>
<sequence>MIDPKATARLRRALLLTVTPLFGLLAGPAYGQSATGDPGAILLDTVVVEAGGEGTDETGEIADVSEGNTIAVIDYTEIQELRPGSVQELFRRESAVAVGGTSTFNQKVYVHGIEETNLAVTIDGSRQNNKIFHHNATNVIDPRLLKVARVDAGVAAADAGPGAIAGSIAYETVDTGDLLEEGRNIGGYVEGRYDTNSETVNTYGSLYGRANGFEALGFLNWAEGDDYEDGNGDIVDYTGVDLISGLGKVAYESLSGDRVELSYERVKDDGVRPYRANIGAVIGGRPVPESRTYDIDRQNVVLSYENTLATGYWDPEITLAYSKTDLETTEQDPFTGRDIVYEASTDSLNGTIANEFHVSLGTIKVGVDAYSDTADFASETDRYRTEESADNFGGFVQARLRPIDPLLVSFGGRVDHQIFTGVDGMDQENTGASGNISLEYDLTEFFRLKGGYSNTFGGIALAENFIQNPDWIYTDIETVRGENVFAGFGVNHLGFTFDAQIFRTEIDNGRTPSFADPNATADFLSTGYDVALGYDWVTGNVRGTFTSIDTEVDGAPADSFLGTYFTVPVGELFTVAAVQRFDTYGLTLGADAQIALSEDAPTNDPTNPDLADSSLDGYTVVNAFLEYTPPSFKNVSFRAEVDNIFDEAYAERGTYGQEFTTVEPLLSPGRSFGFSTRVTF</sequence>
<dbReference type="Gene3D" id="2.40.170.20">
    <property type="entry name" value="TonB-dependent receptor, beta-barrel domain"/>
    <property type="match status" value="1"/>
</dbReference>
<name>Q0G417_9HYPH</name>